<dbReference type="Proteomes" id="UP000028045">
    <property type="component" value="Unassembled WGS sequence"/>
</dbReference>
<dbReference type="SMR" id="A0A084AY06"/>
<gene>
    <name evidence="1" type="ORF">S7711_03406</name>
</gene>
<proteinExistence type="predicted"/>
<dbReference type="InterPro" id="IPR015339">
    <property type="entry name" value="Immunomodulatory_FIP-Fve_fun"/>
</dbReference>
<dbReference type="EMBL" id="KL648458">
    <property type="protein sequence ID" value="KEY70185.1"/>
    <property type="molecule type" value="Genomic_DNA"/>
</dbReference>
<dbReference type="HOGENOM" id="CLU_2145456_0_0_1"/>
<dbReference type="Pfam" id="PF09259">
    <property type="entry name" value="Fve"/>
    <property type="match status" value="1"/>
</dbReference>
<dbReference type="SUPFAM" id="SSF101542">
    <property type="entry name" value="Fungal immunomodulatory protein, FIP"/>
    <property type="match status" value="1"/>
</dbReference>
<protein>
    <recommendedName>
        <fullName evidence="3">Immunomodulatory protein FIP-Fve</fullName>
    </recommendedName>
</protein>
<accession>A0A084AY06</accession>
<evidence type="ECO:0000313" key="1">
    <source>
        <dbReference type="EMBL" id="KEY70185.1"/>
    </source>
</evidence>
<evidence type="ECO:0008006" key="3">
    <source>
        <dbReference type="Google" id="ProtNLM"/>
    </source>
</evidence>
<dbReference type="Gene3D" id="2.60.40.1790">
    <property type="entry name" value="Fungal immunomodulatory protein Fve"/>
    <property type="match status" value="1"/>
</dbReference>
<dbReference type="AlphaFoldDB" id="A0A084AY06"/>
<name>A0A084AY06_STACB</name>
<sequence length="112" mass="12568">MSAQTHFLVPFVAAVGKINVDYTANWGRGSPSSYIDNVKFPRVLTDRQYKYRVVKGSTDLGVRDAYAIESDGSQKINFLEYNSGRGIEDSTTIKIYIVEPDTGNQSLLVQWK</sequence>
<reference evidence="1 2" key="1">
    <citation type="journal article" date="2014" name="BMC Genomics">
        <title>Comparative genome sequencing reveals chemotype-specific gene clusters in the toxigenic black mold Stachybotrys.</title>
        <authorList>
            <person name="Semeiks J."/>
            <person name="Borek D."/>
            <person name="Otwinowski Z."/>
            <person name="Grishin N.V."/>
        </authorList>
    </citation>
    <scope>NUCLEOTIDE SEQUENCE [LARGE SCALE GENOMIC DNA]</scope>
    <source>
        <strain evidence="2">CBS 109288 / IBT 7711</strain>
    </source>
</reference>
<dbReference type="OrthoDB" id="10261027at2759"/>
<keyword evidence="2" id="KW-1185">Reference proteome</keyword>
<dbReference type="InterPro" id="IPR053742">
    <property type="entry name" value="Fungal_ImmunoLectin_sf"/>
</dbReference>
<evidence type="ECO:0000313" key="2">
    <source>
        <dbReference type="Proteomes" id="UP000028045"/>
    </source>
</evidence>
<dbReference type="GO" id="GO:0002682">
    <property type="term" value="P:regulation of immune system process"/>
    <property type="evidence" value="ECO:0007669"/>
    <property type="project" value="InterPro"/>
</dbReference>
<dbReference type="InterPro" id="IPR036344">
    <property type="entry name" value="FIP_sf"/>
</dbReference>
<dbReference type="GO" id="GO:0030246">
    <property type="term" value="F:carbohydrate binding"/>
    <property type="evidence" value="ECO:0007669"/>
    <property type="project" value="InterPro"/>
</dbReference>
<organism evidence="1 2">
    <name type="scientific">Stachybotrys chartarum (strain CBS 109288 / IBT 7711)</name>
    <name type="common">Toxic black mold</name>
    <name type="synonym">Stilbospora chartarum</name>
    <dbReference type="NCBI Taxonomy" id="1280523"/>
    <lineage>
        <taxon>Eukaryota</taxon>
        <taxon>Fungi</taxon>
        <taxon>Dikarya</taxon>
        <taxon>Ascomycota</taxon>
        <taxon>Pezizomycotina</taxon>
        <taxon>Sordariomycetes</taxon>
        <taxon>Hypocreomycetidae</taxon>
        <taxon>Hypocreales</taxon>
        <taxon>Stachybotryaceae</taxon>
        <taxon>Stachybotrys</taxon>
    </lineage>
</organism>